<gene>
    <name evidence="2" type="ordered locus">At5g66335</name>
</gene>
<keyword evidence="3" id="KW-1185">Reference proteome</keyword>
<sequence>LSSVTRPDPVTTESQRNPQVNVSLNILSQGSTEKSQELRQEPGLMDLASTEFLKSLRAATSPQKVLDSAEDKVSKRRRTREISEAITKERWLALLRDVWKKKKQSGFGVNNDRWMRGSRRVIDLQKVALKLERQRNLYIERLRY</sequence>
<reference evidence="3" key="2">
    <citation type="journal article" date="2017" name="Plant J.">
        <title>Araport11: a complete reannotation of the Arabidopsis thaliana reference genome.</title>
        <authorList>
            <person name="Cheng C.Y."/>
            <person name="Krishnakumar V."/>
            <person name="Chan A.P."/>
            <person name="Thibaud-Nissen F."/>
            <person name="Schobel S."/>
            <person name="Town C.D."/>
        </authorList>
    </citation>
    <scope>GENOME REANNOTATION</scope>
    <source>
        <strain evidence="3">cv. Columbia</strain>
    </source>
</reference>
<evidence type="ECO:0000313" key="2">
    <source>
        <dbReference type="EMBL" id="ANM68838.1"/>
    </source>
</evidence>
<organism evidence="2 3">
    <name type="scientific">Arabidopsis thaliana</name>
    <name type="common">Mouse-ear cress</name>
    <dbReference type="NCBI Taxonomy" id="3702"/>
    <lineage>
        <taxon>Eukaryota</taxon>
        <taxon>Viridiplantae</taxon>
        <taxon>Streptophyta</taxon>
        <taxon>Embryophyta</taxon>
        <taxon>Tracheophyta</taxon>
        <taxon>Spermatophyta</taxon>
        <taxon>Magnoliopsida</taxon>
        <taxon>eudicotyledons</taxon>
        <taxon>Gunneridae</taxon>
        <taxon>Pentapetalae</taxon>
        <taxon>rosids</taxon>
        <taxon>malvids</taxon>
        <taxon>Brassicales</taxon>
        <taxon>Brassicaceae</taxon>
        <taxon>Camelineae</taxon>
        <taxon>Arabidopsis</taxon>
    </lineage>
</organism>
<dbReference type="TAIR" id="AT5G66335"/>
<proteinExistence type="predicted"/>
<dbReference type="EMBL" id="CP002688">
    <property type="protein sequence ID" value="ANM68838.1"/>
    <property type="molecule type" value="Genomic_DNA"/>
</dbReference>
<accession>A0A1P8BB71</accession>
<feature type="compositionally biased region" description="Polar residues" evidence="1">
    <location>
        <begin position="1"/>
        <end position="33"/>
    </location>
</feature>
<name>A0A1P8BB71_ARATH</name>
<dbReference type="Proteomes" id="UP000006548">
    <property type="component" value="Chromosome 5"/>
</dbReference>
<dbReference type="InParanoid" id="A0A1P8BB71"/>
<reference evidence="2 3" key="1">
    <citation type="journal article" date="2000" name="Nature">
        <title>Sequence and analysis of chromosome 5 of the plant Arabidopsis thaliana.</title>
        <authorList>
            <consortium name="Kazusa DNA Research Institute"/>
            <consortium name="Cold Spring Harbor and Washington University in St Louis Sequencing Consortium"/>
            <consortium name="European Union Arabidopsis Genome Sequencing Consortium"/>
            <person name="Tabata S."/>
            <person name="Kaneko T."/>
            <person name="Nakamura Y."/>
            <person name="Kotani H."/>
            <person name="Kato T."/>
            <person name="Asamizu E."/>
            <person name="Miyajima N."/>
            <person name="Sasamoto S."/>
            <person name="Kimura T."/>
            <person name="Hosouchi T."/>
            <person name="Kawashima K."/>
            <person name="Kohara M."/>
            <person name="Matsumoto M."/>
            <person name="Matsuno A."/>
            <person name="Muraki A."/>
            <person name="Nakayama S."/>
            <person name="Nakazaki N."/>
            <person name="Naruo K."/>
            <person name="Okumura S."/>
            <person name="Shinpo S."/>
            <person name="Takeuchi C."/>
            <person name="Wada T."/>
            <person name="Watanabe A."/>
            <person name="Yamada M."/>
            <person name="Yasuda M."/>
            <person name="Sato S."/>
            <person name="de la Bastide M."/>
            <person name="Huang E."/>
            <person name="Spiegel L."/>
            <person name="Gnoj L."/>
            <person name="O'Shaughnessy A."/>
            <person name="Preston R."/>
            <person name="Habermann K."/>
            <person name="Murray J."/>
            <person name="Johnson D."/>
            <person name="Rohlfing T."/>
            <person name="Nelson J."/>
            <person name="Stoneking T."/>
            <person name="Pepin K."/>
            <person name="Spieth J."/>
            <person name="Sekhon M."/>
            <person name="Armstrong J."/>
            <person name="Becker M."/>
            <person name="Belter E."/>
            <person name="Cordum H."/>
            <person name="Cordes M."/>
            <person name="Courtney L."/>
            <person name="Courtney W."/>
            <person name="Dante M."/>
            <person name="Du H."/>
            <person name="Edwards J."/>
            <person name="Fryman J."/>
            <person name="Haakensen B."/>
            <person name="Lamar E."/>
            <person name="Latreille P."/>
            <person name="Leonard S."/>
            <person name="Meyer R."/>
            <person name="Mulvaney E."/>
            <person name="Ozersky P."/>
            <person name="Riley A."/>
            <person name="Strowmatt C."/>
            <person name="Wagner-McPherson C."/>
            <person name="Wollam A."/>
            <person name="Yoakum M."/>
            <person name="Bell M."/>
            <person name="Dedhia N."/>
            <person name="Parnell L."/>
            <person name="Shah R."/>
            <person name="Rodriguez M."/>
            <person name="See L.H."/>
            <person name="Vil D."/>
            <person name="Baker J."/>
            <person name="Kirchoff K."/>
            <person name="Toth K."/>
            <person name="King L."/>
            <person name="Bahret A."/>
            <person name="Miller B."/>
            <person name="Marra M."/>
            <person name="Martienssen R."/>
            <person name="McCombie W.R."/>
            <person name="Wilson R.K."/>
            <person name="Murphy G."/>
            <person name="Bancroft I."/>
            <person name="Volckaert G."/>
            <person name="Wambutt R."/>
            <person name="Dusterhoft A."/>
            <person name="Stiekema W."/>
            <person name="Pohl T."/>
            <person name="Entian K.D."/>
            <person name="Terryn N."/>
            <person name="Hartley N."/>
            <person name="Bent E."/>
            <person name="Johnson S."/>
            <person name="Langham S.A."/>
            <person name="McCullagh B."/>
            <person name="Robben J."/>
            <person name="Grymonprez B."/>
            <person name="Zimmermann W."/>
            <person name="Ramsperger U."/>
            <person name="Wedler H."/>
            <person name="Balke K."/>
            <person name="Wedler E."/>
            <person name="Peters S."/>
            <person name="van Staveren M."/>
            <person name="Dirkse W."/>
            <person name="Mooijman P."/>
            <person name="Lankhorst R.K."/>
            <person name="Weitzenegger T."/>
            <person name="Bothe G."/>
            <person name="Rose M."/>
            <person name="Hauf J."/>
            <person name="Berneiser S."/>
            <person name="Hempel S."/>
            <person name="Feldpausch M."/>
            <person name="Lamberth S."/>
            <person name="Villarroel R."/>
            <person name="Gielen J."/>
            <person name="Ardiles W."/>
            <person name="Bents O."/>
            <person name="Lemcke K."/>
            <person name="Kolesov G."/>
            <person name="Mayer K."/>
            <person name="Rudd S."/>
            <person name="Schoof H."/>
            <person name="Schueller C."/>
            <person name="Zaccaria P."/>
            <person name="Mewes H.W."/>
            <person name="Bevan M."/>
            <person name="Fransz P."/>
        </authorList>
    </citation>
    <scope>NUCLEOTIDE SEQUENCE [LARGE SCALE GENOMIC DNA]</scope>
    <source>
        <strain evidence="3">cv. Columbia</strain>
    </source>
</reference>
<dbReference type="RefSeq" id="NP_001330557.1">
    <property type="nucleotide sequence ID" value="NM_001345757.1"/>
</dbReference>
<evidence type="ECO:0000256" key="1">
    <source>
        <dbReference type="SAM" id="MobiDB-lite"/>
    </source>
</evidence>
<protein>
    <submittedName>
        <fullName evidence="2">Uncharacterized protein</fullName>
    </submittedName>
</protein>
<dbReference type="AlphaFoldDB" id="A0A1P8BB71"/>
<evidence type="ECO:0000313" key="3">
    <source>
        <dbReference type="Proteomes" id="UP000006548"/>
    </source>
</evidence>
<feature type="region of interest" description="Disordered" evidence="1">
    <location>
        <begin position="1"/>
        <end position="39"/>
    </location>
</feature>
<feature type="non-terminal residue" evidence="2">
    <location>
        <position position="1"/>
    </location>
</feature>
<dbReference type="SMR" id="A0A1P8BB71"/>
<dbReference type="KEGG" id="ath:AT5G66335"/>
<dbReference type="GeneID" id="28721291"/>